<feature type="domain" description="Cupin type-2" evidence="2">
    <location>
        <begin position="70"/>
        <end position="134"/>
    </location>
</feature>
<evidence type="ECO:0000313" key="4">
    <source>
        <dbReference type="Proteomes" id="UP000601768"/>
    </source>
</evidence>
<dbReference type="InterPro" id="IPR014710">
    <property type="entry name" value="RmlC-like_jellyroll"/>
</dbReference>
<gene>
    <name evidence="3" type="ORF">H8B19_10685</name>
</gene>
<dbReference type="EMBL" id="JACNEP010000007">
    <property type="protein sequence ID" value="MBC3766348.1"/>
    <property type="molecule type" value="Genomic_DNA"/>
</dbReference>
<protein>
    <submittedName>
        <fullName evidence="3">Cupin domain-containing protein</fullName>
    </submittedName>
</protein>
<accession>A0A8J6IVQ6</accession>
<dbReference type="Proteomes" id="UP000601768">
    <property type="component" value="Unassembled WGS sequence"/>
</dbReference>
<dbReference type="PANTHER" id="PTHR43698">
    <property type="entry name" value="RIBD C-TERMINAL DOMAIN CONTAINING PROTEIN"/>
    <property type="match status" value="1"/>
</dbReference>
<proteinExistence type="predicted"/>
<name>A0A8J6IVQ6_9ALTE</name>
<dbReference type="SUPFAM" id="SSF51182">
    <property type="entry name" value="RmlC-like cupins"/>
    <property type="match status" value="1"/>
</dbReference>
<organism evidence="3 4">
    <name type="scientific">Neptunicella marina</name>
    <dbReference type="NCBI Taxonomy" id="2125989"/>
    <lineage>
        <taxon>Bacteria</taxon>
        <taxon>Pseudomonadati</taxon>
        <taxon>Pseudomonadota</taxon>
        <taxon>Gammaproteobacteria</taxon>
        <taxon>Alteromonadales</taxon>
        <taxon>Alteromonadaceae</taxon>
        <taxon>Neptunicella</taxon>
    </lineage>
</organism>
<evidence type="ECO:0000313" key="3">
    <source>
        <dbReference type="EMBL" id="MBC3766348.1"/>
    </source>
</evidence>
<dbReference type="Gene3D" id="2.60.120.10">
    <property type="entry name" value="Jelly Rolls"/>
    <property type="match status" value="1"/>
</dbReference>
<evidence type="ECO:0000256" key="1">
    <source>
        <dbReference type="SAM" id="SignalP"/>
    </source>
</evidence>
<dbReference type="InterPro" id="IPR013096">
    <property type="entry name" value="Cupin_2"/>
</dbReference>
<dbReference type="AlphaFoldDB" id="A0A8J6IVQ6"/>
<keyword evidence="1" id="KW-0732">Signal</keyword>
<keyword evidence="4" id="KW-1185">Reference proteome</keyword>
<dbReference type="CDD" id="cd02233">
    <property type="entry name" value="cupin_HNL-like"/>
    <property type="match status" value="1"/>
</dbReference>
<feature type="signal peptide" evidence="1">
    <location>
        <begin position="1"/>
        <end position="23"/>
    </location>
</feature>
<dbReference type="Pfam" id="PF07883">
    <property type="entry name" value="Cupin_2"/>
    <property type="match status" value="1"/>
</dbReference>
<evidence type="ECO:0000259" key="2">
    <source>
        <dbReference type="Pfam" id="PF07883"/>
    </source>
</evidence>
<dbReference type="RefSeq" id="WP_186506872.1">
    <property type="nucleotide sequence ID" value="NZ_JACNEP010000007.1"/>
</dbReference>
<reference evidence="3" key="1">
    <citation type="journal article" date="2018" name="Int. J. Syst. Evol. Microbiol.">
        <title>Neptunicella marina gen. nov., sp. nov., isolated from surface seawater.</title>
        <authorList>
            <person name="Liu X."/>
            <person name="Lai Q."/>
            <person name="Du Y."/>
            <person name="Zhang X."/>
            <person name="Liu Z."/>
            <person name="Sun F."/>
            <person name="Shao Z."/>
        </authorList>
    </citation>
    <scope>NUCLEOTIDE SEQUENCE</scope>
    <source>
        <strain evidence="3">S27-2</strain>
    </source>
</reference>
<comment type="caution">
    <text evidence="3">The sequence shown here is derived from an EMBL/GenBank/DDBJ whole genome shotgun (WGS) entry which is preliminary data.</text>
</comment>
<sequence>MKSMSLTIISALFIGALLPVTQAAGQQPAITVIQNGSQYPMQGLGAFFEGPVRVEPLFSAQENNRAAGATVTFEPGSRTNWHTHPSGQTLIVTSGMGWVQQWHAQKQVIRPGDVIYIPANVKHWHGATAKTAMVHIAIQEAKEGKVVNWMEPVSDQQYLQIQDPVSEQASEQ</sequence>
<feature type="chain" id="PRO_5035236613" evidence="1">
    <location>
        <begin position="24"/>
        <end position="172"/>
    </location>
</feature>
<dbReference type="InterPro" id="IPR011051">
    <property type="entry name" value="RmlC_Cupin_sf"/>
</dbReference>
<reference evidence="3" key="2">
    <citation type="submission" date="2020-08" db="EMBL/GenBank/DDBJ databases">
        <authorList>
            <person name="Lai Q."/>
        </authorList>
    </citation>
    <scope>NUCLEOTIDE SEQUENCE</scope>
    <source>
        <strain evidence="3">S27-2</strain>
    </source>
</reference>
<dbReference type="InterPro" id="IPR047263">
    <property type="entry name" value="HNL-like_cupin"/>
</dbReference>
<dbReference type="PANTHER" id="PTHR43698:SF1">
    <property type="entry name" value="BLL4564 PROTEIN"/>
    <property type="match status" value="1"/>
</dbReference>